<reference evidence="5 6" key="1">
    <citation type="submission" date="2021-05" db="EMBL/GenBank/DDBJ databases">
        <title>Genome Assembly of Synthetic Allotetraploid Brassica napus Reveals Homoeologous Exchanges between Subgenomes.</title>
        <authorList>
            <person name="Davis J.T."/>
        </authorList>
    </citation>
    <scope>NUCLEOTIDE SEQUENCE [LARGE SCALE GENOMIC DNA]</scope>
    <source>
        <strain evidence="6">cv. Da-Ae</strain>
        <tissue evidence="5">Seedling</tissue>
    </source>
</reference>
<gene>
    <name evidence="5" type="ORF">HID58_047340</name>
</gene>
<proteinExistence type="inferred from homology"/>
<keyword evidence="3" id="KW-1133">Transmembrane helix</keyword>
<feature type="transmembrane region" description="Helical" evidence="3">
    <location>
        <begin position="40"/>
        <end position="59"/>
    </location>
</feature>
<dbReference type="Proteomes" id="UP000824890">
    <property type="component" value="Unassembled WGS sequence"/>
</dbReference>
<feature type="non-terminal residue" evidence="5">
    <location>
        <position position="1"/>
    </location>
</feature>
<dbReference type="PROSITE" id="PS00283">
    <property type="entry name" value="SOYBEAN_KUNITZ"/>
    <property type="match status" value="2"/>
</dbReference>
<dbReference type="PANTHER" id="PTHR33107">
    <property type="entry name" value="KUNITZ TRYPSIN INHIBITOR 2"/>
    <property type="match status" value="1"/>
</dbReference>
<protein>
    <recommendedName>
        <fullName evidence="4">Aminotransferase class I/classII large domain-containing protein</fullName>
    </recommendedName>
</protein>
<organism evidence="5 6">
    <name type="scientific">Brassica napus</name>
    <name type="common">Rape</name>
    <dbReference type="NCBI Taxonomy" id="3708"/>
    <lineage>
        <taxon>Eukaryota</taxon>
        <taxon>Viridiplantae</taxon>
        <taxon>Streptophyta</taxon>
        <taxon>Embryophyta</taxon>
        <taxon>Tracheophyta</taxon>
        <taxon>Spermatophyta</taxon>
        <taxon>Magnoliopsida</taxon>
        <taxon>eudicotyledons</taxon>
        <taxon>Gunneridae</taxon>
        <taxon>Pentapetalae</taxon>
        <taxon>rosids</taxon>
        <taxon>malvids</taxon>
        <taxon>Brassicales</taxon>
        <taxon>Brassicaceae</taxon>
        <taxon>Brassiceae</taxon>
        <taxon>Brassica</taxon>
    </lineage>
</organism>
<dbReference type="PROSITE" id="PS00105">
    <property type="entry name" value="AA_TRANSFER_CLASS_1"/>
    <property type="match status" value="1"/>
</dbReference>
<keyword evidence="6" id="KW-1185">Reference proteome</keyword>
<dbReference type="InterPro" id="IPR002160">
    <property type="entry name" value="Prot_inh_Kunz-lg"/>
</dbReference>
<dbReference type="InterPro" id="IPR004839">
    <property type="entry name" value="Aminotransferase_I/II_large"/>
</dbReference>
<dbReference type="InterPro" id="IPR011065">
    <property type="entry name" value="Kunitz_inhibitor_STI-like_sf"/>
</dbReference>
<evidence type="ECO:0000256" key="3">
    <source>
        <dbReference type="SAM" id="Phobius"/>
    </source>
</evidence>
<dbReference type="PRINTS" id="PR00291">
    <property type="entry name" value="KUNITZINHBTR"/>
</dbReference>
<dbReference type="EMBL" id="JAGKQM010000012">
    <property type="protein sequence ID" value="KAH0897772.1"/>
    <property type="molecule type" value="Genomic_DNA"/>
</dbReference>
<evidence type="ECO:0000259" key="4">
    <source>
        <dbReference type="Pfam" id="PF00155"/>
    </source>
</evidence>
<dbReference type="SUPFAM" id="SSF50386">
    <property type="entry name" value="STI-like"/>
    <property type="match status" value="2"/>
</dbReference>
<dbReference type="SMART" id="SM00452">
    <property type="entry name" value="STI"/>
    <property type="match status" value="2"/>
</dbReference>
<dbReference type="Pfam" id="PF00197">
    <property type="entry name" value="Kunitz_legume"/>
    <property type="match status" value="2"/>
</dbReference>
<dbReference type="InterPro" id="IPR015421">
    <property type="entry name" value="PyrdxlP-dep_Trfase_major"/>
</dbReference>
<evidence type="ECO:0000256" key="2">
    <source>
        <dbReference type="ARBA" id="ARBA00022898"/>
    </source>
</evidence>
<comment type="similarity">
    <text evidence="1">Belongs to the class-I pyridoxal-phosphate-dependent aminotransferase family.</text>
</comment>
<dbReference type="InterPro" id="IPR004838">
    <property type="entry name" value="NHTrfase_class1_PyrdxlP-BS"/>
</dbReference>
<feature type="domain" description="Aminotransferase class I/classII large" evidence="4">
    <location>
        <begin position="323"/>
        <end position="476"/>
    </location>
</feature>
<dbReference type="Gene3D" id="2.80.10.50">
    <property type="match status" value="3"/>
</dbReference>
<evidence type="ECO:0000256" key="1">
    <source>
        <dbReference type="ARBA" id="ARBA00007441"/>
    </source>
</evidence>
<name>A0ABQ8AZT1_BRANA</name>
<dbReference type="Gene3D" id="3.40.640.10">
    <property type="entry name" value="Type I PLP-dependent aspartate aminotransferase-like (Major domain)"/>
    <property type="match status" value="1"/>
</dbReference>
<keyword evidence="3" id="KW-0472">Membrane</keyword>
<dbReference type="CDD" id="cd00609">
    <property type="entry name" value="AAT_like"/>
    <property type="match status" value="1"/>
</dbReference>
<comment type="caution">
    <text evidence="5">The sequence shown here is derived from an EMBL/GenBank/DDBJ whole genome shotgun (WGS) entry which is preliminary data.</text>
</comment>
<dbReference type="Pfam" id="PF00155">
    <property type="entry name" value="Aminotran_1_2"/>
    <property type="match status" value="1"/>
</dbReference>
<evidence type="ECO:0000313" key="6">
    <source>
        <dbReference type="Proteomes" id="UP000824890"/>
    </source>
</evidence>
<keyword evidence="3" id="KW-0812">Transmembrane</keyword>
<keyword evidence="2" id="KW-0663">Pyridoxal phosphate</keyword>
<dbReference type="SUPFAM" id="SSF53383">
    <property type="entry name" value="PLP-dependent transferases"/>
    <property type="match status" value="1"/>
</dbReference>
<dbReference type="InterPro" id="IPR015424">
    <property type="entry name" value="PyrdxlP-dep_Trfase"/>
</dbReference>
<evidence type="ECO:0000313" key="5">
    <source>
        <dbReference type="EMBL" id="KAH0897772.1"/>
    </source>
</evidence>
<dbReference type="CDD" id="cd23366">
    <property type="entry name" value="beta-trefoil_STI_AtTPI-like"/>
    <property type="match status" value="1"/>
</dbReference>
<accession>A0ABQ8AZT1</accession>
<dbReference type="PANTHER" id="PTHR33107:SF64">
    <property type="entry name" value="(RAPE) HYPOTHETICAL PROTEIN"/>
    <property type="match status" value="1"/>
</dbReference>
<sequence>RYVHVYTYVYKYRTHELTFSSSYKLKSNQLHKLKKKMNPMFYFLLAITTVLAATANAGGPVLDINGDIIFDGSYYVLPRIFGPGGGGLTLAPRGGNHCPLYIGQEYSEVNMGIPVRFSDWRIKVAFVPESANLNIKMDVAATICAQSTYWNVAGPDIVMKEVYLPAGPKPSNGLFQIKKIKDALAGYKIVYCPNGSYYSDIGIFVDKQGVRRLALSSTSFEVVFVKATETKTSSKPIIGGRTMSSSSVITPEDVLESLMNDGTIDALRLEIINQLKANEELKSTTIKMAEESKVLNTPGAEKQTKRELFDTLRQELELAFVNLVLALCDPGDSVVMFQPYYFNAYMAFQMTGVTNIIVDWLEKTLSESKPTPEVVTVVNPGNLSGTYVPEPLLKRISKICEDAGCWLIVDNTYEYFMYDGLKHCWVEGDNIVNVFSFSKTYGMMGWRLGYIAYSQRLDVFAAELLKIQDNIPICASIISQRLQVLLQVLSLQIHPSSQFCFLLALTAALAATVNALKPVLDTDGDIIFDGSYYVLPRISGPGGGGLSLTSRGGNWCPLYIGQEYSEVNRGIPIKFSDIPIKFSDWMIQFAFVPESTSLNIQMDVPATICGQSTYWYVPPPEAGKINDALGGYKIVFCPNDSDCSNIGIFVDRHGVLRLALSSTPFPL</sequence>